<dbReference type="Proteomes" id="UP000694415">
    <property type="component" value="Unplaced"/>
</dbReference>
<evidence type="ECO:0000259" key="2">
    <source>
        <dbReference type="Pfam" id="PF08397"/>
    </source>
</evidence>
<dbReference type="Ensembl" id="ENSMSIT00000033485.1">
    <property type="protein sequence ID" value="ENSMSIP00000026553.1"/>
    <property type="gene ID" value="ENSMSIG00000022420.1"/>
</dbReference>
<dbReference type="GO" id="GO:0007009">
    <property type="term" value="P:plasma membrane organization"/>
    <property type="evidence" value="ECO:0007669"/>
    <property type="project" value="InterPro"/>
</dbReference>
<name>A0A8C6HTA5_MUSSI</name>
<organism evidence="3 4">
    <name type="scientific">Mus spicilegus</name>
    <name type="common">Mound-building mouse</name>
    <dbReference type="NCBI Taxonomy" id="10103"/>
    <lineage>
        <taxon>Eukaryota</taxon>
        <taxon>Metazoa</taxon>
        <taxon>Chordata</taxon>
        <taxon>Craniata</taxon>
        <taxon>Vertebrata</taxon>
        <taxon>Euteleostomi</taxon>
        <taxon>Mammalia</taxon>
        <taxon>Eutheria</taxon>
        <taxon>Euarchontoglires</taxon>
        <taxon>Glires</taxon>
        <taxon>Rodentia</taxon>
        <taxon>Myomorpha</taxon>
        <taxon>Muroidea</taxon>
        <taxon>Muridae</taxon>
        <taxon>Murinae</taxon>
        <taxon>Mus</taxon>
        <taxon>Mus</taxon>
    </lineage>
</organism>
<dbReference type="AlphaFoldDB" id="A0A8C6HTA5"/>
<feature type="compositionally biased region" description="Basic and acidic residues" evidence="1">
    <location>
        <begin position="49"/>
        <end position="71"/>
    </location>
</feature>
<reference evidence="3" key="2">
    <citation type="submission" date="2025-09" db="UniProtKB">
        <authorList>
            <consortium name="Ensembl"/>
        </authorList>
    </citation>
    <scope>IDENTIFICATION</scope>
</reference>
<keyword evidence="4" id="KW-1185">Reference proteome</keyword>
<reference evidence="3" key="1">
    <citation type="submission" date="2025-08" db="UniProtKB">
        <authorList>
            <consortium name="Ensembl"/>
        </authorList>
    </citation>
    <scope>IDENTIFICATION</scope>
</reference>
<evidence type="ECO:0000256" key="1">
    <source>
        <dbReference type="SAM" id="MobiDB-lite"/>
    </source>
</evidence>
<proteinExistence type="predicted"/>
<accession>A0A8C6HTA5</accession>
<dbReference type="Pfam" id="PF08397">
    <property type="entry name" value="IMD"/>
    <property type="match status" value="1"/>
</dbReference>
<dbReference type="InterPro" id="IPR013606">
    <property type="entry name" value="I-BAR_dom"/>
</dbReference>
<evidence type="ECO:0000313" key="3">
    <source>
        <dbReference type="Ensembl" id="ENSMSIP00000026553.1"/>
    </source>
</evidence>
<protein>
    <recommendedName>
        <fullName evidence="2">IMD domain-containing protein</fullName>
    </recommendedName>
</protein>
<feature type="domain" description="IMD" evidence="2">
    <location>
        <begin position="1"/>
        <end position="50"/>
    </location>
</feature>
<feature type="region of interest" description="Disordered" evidence="1">
    <location>
        <begin position="38"/>
        <end position="71"/>
    </location>
</feature>
<evidence type="ECO:0000313" key="4">
    <source>
        <dbReference type="Proteomes" id="UP000694415"/>
    </source>
</evidence>
<sequence>MGDLAVDSQGSLEFRDVLFQMTKTQSQLDEMLESFHEKDMNPSTGSMEHIVKSDSELSGRRDMFPSDEKAV</sequence>